<dbReference type="Proteomes" id="UP001583193">
    <property type="component" value="Unassembled WGS sequence"/>
</dbReference>
<name>A0ABR3XA59_9EURO</name>
<organism evidence="2 3">
    <name type="scientific">Paecilomyces lecythidis</name>
    <dbReference type="NCBI Taxonomy" id="3004212"/>
    <lineage>
        <taxon>Eukaryota</taxon>
        <taxon>Fungi</taxon>
        <taxon>Dikarya</taxon>
        <taxon>Ascomycota</taxon>
        <taxon>Pezizomycotina</taxon>
        <taxon>Eurotiomycetes</taxon>
        <taxon>Eurotiomycetidae</taxon>
        <taxon>Eurotiales</taxon>
        <taxon>Thermoascaceae</taxon>
        <taxon>Paecilomyces</taxon>
    </lineage>
</organism>
<evidence type="ECO:0000313" key="3">
    <source>
        <dbReference type="Proteomes" id="UP001583193"/>
    </source>
</evidence>
<dbReference type="EMBL" id="JAVDPF010000023">
    <property type="protein sequence ID" value="KAL1872821.1"/>
    <property type="molecule type" value="Genomic_DNA"/>
</dbReference>
<dbReference type="Pfam" id="PF10346">
    <property type="entry name" value="Con-6"/>
    <property type="match status" value="2"/>
</dbReference>
<dbReference type="InterPro" id="IPR018824">
    <property type="entry name" value="Conidiation-specific_6"/>
</dbReference>
<evidence type="ECO:0000313" key="2">
    <source>
        <dbReference type="EMBL" id="KAL1872821.1"/>
    </source>
</evidence>
<dbReference type="PANTHER" id="PTHR36576">
    <property type="entry name" value="UPF0654 PROTEIN C11D3.01C-RELATED"/>
    <property type="match status" value="1"/>
</dbReference>
<dbReference type="InterPro" id="IPR052670">
    <property type="entry name" value="UPF0654_domain"/>
</dbReference>
<proteinExistence type="predicted"/>
<feature type="region of interest" description="Disordered" evidence="1">
    <location>
        <begin position="1"/>
        <end position="95"/>
    </location>
</feature>
<feature type="compositionally biased region" description="Basic and acidic residues" evidence="1">
    <location>
        <begin position="74"/>
        <end position="84"/>
    </location>
</feature>
<accession>A0ABR3XA59</accession>
<dbReference type="PANTHER" id="PTHR36576:SF2">
    <property type="entry name" value="PROTEIN CON-6, PUTATIVE (AFU_ORTHOLOGUE AFUA_4G03615)-RELATED"/>
    <property type="match status" value="1"/>
</dbReference>
<sequence length="95" mass="10218">MPRQENRARGLKAAISNPNVSDSAKAKDQQMLEEEYGGSGQDYDASSSEEGGKMPQNVARGLKAATHNPNVTDFGKKQARDKLAEMGGEPEQPVD</sequence>
<reference evidence="2 3" key="1">
    <citation type="journal article" date="2024" name="IMA Fungus">
        <title>IMA Genome - F19 : A genome assembly and annotation guide to empower mycologists, including annotated draft genome sequences of Ceratocystis pirilliformis, Diaporthe australafricana, Fusarium ophioides, Paecilomyces lecythidis, and Sporothrix stenoceras.</title>
        <authorList>
            <person name="Aylward J."/>
            <person name="Wilson A.M."/>
            <person name="Visagie C.M."/>
            <person name="Spraker J."/>
            <person name="Barnes I."/>
            <person name="Buitendag C."/>
            <person name="Ceriani C."/>
            <person name="Del Mar Angel L."/>
            <person name="du Plessis D."/>
            <person name="Fuchs T."/>
            <person name="Gasser K."/>
            <person name="Kramer D."/>
            <person name="Li W."/>
            <person name="Munsamy K."/>
            <person name="Piso A."/>
            <person name="Price J.L."/>
            <person name="Sonnekus B."/>
            <person name="Thomas C."/>
            <person name="van der Nest A."/>
            <person name="van Dijk A."/>
            <person name="van Heerden A."/>
            <person name="van Vuuren N."/>
            <person name="Yilmaz N."/>
            <person name="Duong T.A."/>
            <person name="van der Merwe N.A."/>
            <person name="Wingfield M.J."/>
            <person name="Wingfield B.D."/>
        </authorList>
    </citation>
    <scope>NUCLEOTIDE SEQUENCE [LARGE SCALE GENOMIC DNA]</scope>
    <source>
        <strain evidence="2 3">CMW 18167</strain>
    </source>
</reference>
<keyword evidence="3" id="KW-1185">Reference proteome</keyword>
<gene>
    <name evidence="2" type="ORF">Plec18167_006471</name>
</gene>
<evidence type="ECO:0008006" key="4">
    <source>
        <dbReference type="Google" id="ProtNLM"/>
    </source>
</evidence>
<comment type="caution">
    <text evidence="2">The sequence shown here is derived from an EMBL/GenBank/DDBJ whole genome shotgun (WGS) entry which is preliminary data.</text>
</comment>
<protein>
    <recommendedName>
        <fullName evidence="4">Conidiation-specific protein 6</fullName>
    </recommendedName>
</protein>
<evidence type="ECO:0000256" key="1">
    <source>
        <dbReference type="SAM" id="MobiDB-lite"/>
    </source>
</evidence>